<organism evidence="1 2">
    <name type="scientific">Streptomyces kaniharaensis</name>
    <dbReference type="NCBI Taxonomy" id="212423"/>
    <lineage>
        <taxon>Bacteria</taxon>
        <taxon>Bacillati</taxon>
        <taxon>Actinomycetota</taxon>
        <taxon>Actinomycetes</taxon>
        <taxon>Kitasatosporales</taxon>
        <taxon>Streptomycetaceae</taxon>
        <taxon>Streptomyces</taxon>
    </lineage>
</organism>
<evidence type="ECO:0000313" key="2">
    <source>
        <dbReference type="Proteomes" id="UP000450000"/>
    </source>
</evidence>
<accession>A0A6N7KMD0</accession>
<dbReference type="EMBL" id="WBOF01000001">
    <property type="protein sequence ID" value="MQS11608.1"/>
    <property type="molecule type" value="Genomic_DNA"/>
</dbReference>
<name>A0A6N7KMD0_9ACTN</name>
<dbReference type="RefSeq" id="WP_153460191.1">
    <property type="nucleotide sequence ID" value="NZ_WBOF01000001.1"/>
</dbReference>
<protein>
    <submittedName>
        <fullName evidence="1">Uncharacterized protein</fullName>
    </submittedName>
</protein>
<evidence type="ECO:0000313" key="1">
    <source>
        <dbReference type="EMBL" id="MQS11608.1"/>
    </source>
</evidence>
<dbReference type="AlphaFoldDB" id="A0A6N7KMD0"/>
<keyword evidence="2" id="KW-1185">Reference proteome</keyword>
<dbReference type="SUPFAM" id="SSF53756">
    <property type="entry name" value="UDP-Glycosyltransferase/glycogen phosphorylase"/>
    <property type="match status" value="1"/>
</dbReference>
<dbReference type="OrthoDB" id="3661391at2"/>
<proteinExistence type="predicted"/>
<reference evidence="1 2" key="1">
    <citation type="submission" date="2019-09" db="EMBL/GenBank/DDBJ databases">
        <title>Genome Sequences of Streptomyces kaniharaensis ATCC 21070.</title>
        <authorList>
            <person name="Zhu W."/>
            <person name="De Crecy-Lagard V."/>
            <person name="Richards N.G."/>
        </authorList>
    </citation>
    <scope>NUCLEOTIDE SEQUENCE [LARGE SCALE GENOMIC DNA]</scope>
    <source>
        <strain evidence="1 2">SF-557</strain>
    </source>
</reference>
<dbReference type="Proteomes" id="UP000450000">
    <property type="component" value="Unassembled WGS sequence"/>
</dbReference>
<comment type="caution">
    <text evidence="1">The sequence shown here is derived from an EMBL/GenBank/DDBJ whole genome shotgun (WGS) entry which is preliminary data.</text>
</comment>
<gene>
    <name evidence="1" type="ORF">F7Q99_04725</name>
</gene>
<sequence>MHDGVVIPAAVLLSHHEQLERLRTGCPEALPVSTVVGDPCIDQLRASAPLRAAYRKAFGVRPDQRLVVASSTWGQHSLLGHAEADSLRRILAELPADEFRVVAAIHPNAWYAHGAWQVHRWLADLLDNGLILPAPETEAWKAALVAADHLVGDHGSVTLYGVSLGVPALLGSFSDDTTAPGSPLEQLGKLIPRLSSWEGVLPQLHRAETEQLADPALAELGGQVTSVPGESAARLRTLFYRHLGLAEPDRPAATRIVPVPVLPEVRSTLVPAMMAATEHGPGLRIRRYPARLQRSRRDHLGQDTRLVADHADPDAGLRRSADVLLVPADRIDPSAEPSWEEWGRGVPGCALIAVEQADGGCLALFPDGRRLAAAWQQRPAWADFGVAAVVLHDHVYGTAPAATTSHTVEVTAGPGQPAGLLLVRRC</sequence>